<dbReference type="RefSeq" id="WP_044222959.1">
    <property type="nucleotide sequence ID" value="NZ_JRYR02000001.1"/>
</dbReference>
<sequence length="196" mass="22334">MKFTKTIALAIAFISLLIVGSCSRSVTRMDPNQAVDISGRWNDTDSKQVSKDMISDVMSRPWLPNFENSKNRKPVVIVGGVINKSHEHIEAETFIKDIEREFVNSGKVRVVENDQFRAQLRAEQQSQQVNASEETQKKIAQELGADFIMFGTINSTVDQLKKEKLVNYKINLELADLETTEKVWIGDKEIKKYIKN</sequence>
<dbReference type="EMBL" id="JRYR02000001">
    <property type="protein sequence ID" value="OHX66853.1"/>
    <property type="molecule type" value="Genomic_DNA"/>
</dbReference>
<dbReference type="Gene3D" id="3.40.50.10610">
    <property type="entry name" value="ABC-type transport auxiliary lipoprotein component"/>
    <property type="match status" value="1"/>
</dbReference>
<dbReference type="PANTHER" id="PTHR40593:SF1">
    <property type="entry name" value="PENICILLIN-BINDING PROTEIN ACTIVATOR LPOB"/>
    <property type="match status" value="1"/>
</dbReference>
<reference evidence="2 3" key="1">
    <citation type="journal article" date="2012" name="Int. J. Syst. Evol. Microbiol.">
        <title>Flammeovirga pacifica sp. nov., isolated from deep-sea sediment.</title>
        <authorList>
            <person name="Xu H."/>
            <person name="Fu Y."/>
            <person name="Yang N."/>
            <person name="Ding Z."/>
            <person name="Lai Q."/>
            <person name="Zeng R."/>
        </authorList>
    </citation>
    <scope>NUCLEOTIDE SEQUENCE [LARGE SCALE GENOMIC DNA]</scope>
    <source>
        <strain evidence="3">DSM 24597 / LMG 26175 / WPAGA1</strain>
    </source>
</reference>
<protein>
    <submittedName>
        <fullName evidence="2">Penicillin-binding protein activator LpoB</fullName>
    </submittedName>
</protein>
<dbReference type="GO" id="GO:0030234">
    <property type="term" value="F:enzyme regulator activity"/>
    <property type="evidence" value="ECO:0007669"/>
    <property type="project" value="TreeGrafter"/>
</dbReference>
<feature type="chain" id="PRO_5010247681" evidence="1">
    <location>
        <begin position="25"/>
        <end position="196"/>
    </location>
</feature>
<feature type="signal peptide" evidence="1">
    <location>
        <begin position="1"/>
        <end position="24"/>
    </location>
</feature>
<accession>A0A1S1Z0Z6</accession>
<evidence type="ECO:0000256" key="1">
    <source>
        <dbReference type="SAM" id="SignalP"/>
    </source>
</evidence>
<dbReference type="GO" id="GO:0031241">
    <property type="term" value="C:periplasmic side of cell outer membrane"/>
    <property type="evidence" value="ECO:0007669"/>
    <property type="project" value="TreeGrafter"/>
</dbReference>
<dbReference type="PANTHER" id="PTHR40593">
    <property type="entry name" value="PENICILLIN-BINDING PROTEIN ACTIVATOR LPOB"/>
    <property type="match status" value="1"/>
</dbReference>
<organism evidence="2 3">
    <name type="scientific">Flammeovirga pacifica</name>
    <dbReference type="NCBI Taxonomy" id="915059"/>
    <lineage>
        <taxon>Bacteria</taxon>
        <taxon>Pseudomonadati</taxon>
        <taxon>Bacteroidota</taxon>
        <taxon>Cytophagia</taxon>
        <taxon>Cytophagales</taxon>
        <taxon>Flammeovirgaceae</taxon>
        <taxon>Flammeovirga</taxon>
    </lineage>
</organism>
<keyword evidence="1" id="KW-0732">Signal</keyword>
<dbReference type="GO" id="GO:0009252">
    <property type="term" value="P:peptidoglycan biosynthetic process"/>
    <property type="evidence" value="ECO:0007669"/>
    <property type="project" value="TreeGrafter"/>
</dbReference>
<dbReference type="STRING" id="915059.NH26_11035"/>
<keyword evidence="3" id="KW-1185">Reference proteome</keyword>
<dbReference type="AlphaFoldDB" id="A0A1S1Z0Z6"/>
<dbReference type="Pfam" id="PF13036">
    <property type="entry name" value="LpoB"/>
    <property type="match status" value="1"/>
</dbReference>
<dbReference type="PROSITE" id="PS51257">
    <property type="entry name" value="PROKAR_LIPOPROTEIN"/>
    <property type="match status" value="1"/>
</dbReference>
<name>A0A1S1Z0Z6_FLAPC</name>
<evidence type="ECO:0000313" key="3">
    <source>
        <dbReference type="Proteomes" id="UP000179797"/>
    </source>
</evidence>
<dbReference type="InterPro" id="IPR014094">
    <property type="entry name" value="LpoB"/>
</dbReference>
<evidence type="ECO:0000313" key="2">
    <source>
        <dbReference type="EMBL" id="OHX66853.1"/>
    </source>
</evidence>
<comment type="caution">
    <text evidence="2">The sequence shown here is derived from an EMBL/GenBank/DDBJ whole genome shotgun (WGS) entry which is preliminary data.</text>
</comment>
<gene>
    <name evidence="2" type="ORF">NH26_11035</name>
</gene>
<proteinExistence type="predicted"/>
<dbReference type="Proteomes" id="UP000179797">
    <property type="component" value="Unassembled WGS sequence"/>
</dbReference>